<organism evidence="1">
    <name type="scientific">anaerobic digester metagenome</name>
    <dbReference type="NCBI Taxonomy" id="1263854"/>
    <lineage>
        <taxon>unclassified sequences</taxon>
        <taxon>metagenomes</taxon>
        <taxon>ecological metagenomes</taxon>
    </lineage>
</organism>
<proteinExistence type="predicted"/>
<dbReference type="EMBL" id="CAADRM010000167">
    <property type="protein sequence ID" value="VFU19156.1"/>
    <property type="molecule type" value="Genomic_DNA"/>
</dbReference>
<protein>
    <submittedName>
        <fullName evidence="1">Uncharacterized protein</fullName>
    </submittedName>
</protein>
<dbReference type="AlphaFoldDB" id="A0A485M9P2"/>
<name>A0A485M9P2_9ZZZZ</name>
<gene>
    <name evidence="1" type="ORF">SCFA_980002</name>
</gene>
<accession>A0A485M9P2</accession>
<evidence type="ECO:0000313" key="1">
    <source>
        <dbReference type="EMBL" id="VFU19156.1"/>
    </source>
</evidence>
<sequence length="65" mass="7689">MPSKVTFERFLWFHHQVRKGRYANAVTLAERFEIAVKTAIQICKKYLQLGEHTYPHAISISSKRR</sequence>
<reference evidence="1" key="1">
    <citation type="submission" date="2019-03" db="EMBL/GenBank/DDBJ databases">
        <authorList>
            <person name="Hao L."/>
        </authorList>
    </citation>
    <scope>NUCLEOTIDE SEQUENCE</scope>
</reference>